<reference evidence="8" key="1">
    <citation type="submission" date="2021-04" db="EMBL/GenBank/DDBJ databases">
        <authorList>
            <consortium name="Molecular Ecology Group"/>
        </authorList>
    </citation>
    <scope>NUCLEOTIDE SEQUENCE</scope>
</reference>
<evidence type="ECO:0000256" key="4">
    <source>
        <dbReference type="ARBA" id="ARBA00023004"/>
    </source>
</evidence>
<feature type="domain" description="Globin" evidence="7">
    <location>
        <begin position="1"/>
        <end position="119"/>
    </location>
</feature>
<evidence type="ECO:0000313" key="9">
    <source>
        <dbReference type="Proteomes" id="UP000678393"/>
    </source>
</evidence>
<proteinExistence type="inferred from homology"/>
<comment type="caution">
    <text evidence="8">The sequence shown here is derived from an EMBL/GenBank/DDBJ whole genome shotgun (WGS) entry which is preliminary data.</text>
</comment>
<keyword evidence="2 6" id="KW-0349">Heme</keyword>
<dbReference type="InterPro" id="IPR009050">
    <property type="entry name" value="Globin-like_sf"/>
</dbReference>
<keyword evidence="4" id="KW-0408">Iron</keyword>
<evidence type="ECO:0000259" key="7">
    <source>
        <dbReference type="PROSITE" id="PS01033"/>
    </source>
</evidence>
<evidence type="ECO:0000256" key="5">
    <source>
        <dbReference type="ARBA" id="ARBA00030087"/>
    </source>
</evidence>
<keyword evidence="3" id="KW-0479">Metal-binding</keyword>
<dbReference type="AlphaFoldDB" id="A0A8S4A6X0"/>
<organism evidence="8 9">
    <name type="scientific">Candidula unifasciata</name>
    <dbReference type="NCBI Taxonomy" id="100452"/>
    <lineage>
        <taxon>Eukaryota</taxon>
        <taxon>Metazoa</taxon>
        <taxon>Spiralia</taxon>
        <taxon>Lophotrochozoa</taxon>
        <taxon>Mollusca</taxon>
        <taxon>Gastropoda</taxon>
        <taxon>Heterobranchia</taxon>
        <taxon>Euthyneura</taxon>
        <taxon>Panpulmonata</taxon>
        <taxon>Eupulmonata</taxon>
        <taxon>Stylommatophora</taxon>
        <taxon>Helicina</taxon>
        <taxon>Helicoidea</taxon>
        <taxon>Geomitridae</taxon>
        <taxon>Candidula</taxon>
    </lineage>
</organism>
<dbReference type="PANTHER" id="PTHR46458">
    <property type="entry name" value="BLR2807 PROTEIN"/>
    <property type="match status" value="1"/>
</dbReference>
<name>A0A8S4A6X0_9EUPU</name>
<dbReference type="GO" id="GO:0005344">
    <property type="term" value="F:oxygen carrier activity"/>
    <property type="evidence" value="ECO:0007669"/>
    <property type="project" value="UniProtKB-KW"/>
</dbReference>
<gene>
    <name evidence="8" type="ORF">CUNI_LOCUS21393</name>
</gene>
<dbReference type="Proteomes" id="UP000678393">
    <property type="component" value="Unassembled WGS sequence"/>
</dbReference>
<keyword evidence="9" id="KW-1185">Reference proteome</keyword>
<dbReference type="InterPro" id="IPR050532">
    <property type="entry name" value="Globin-like_OT"/>
</dbReference>
<dbReference type="Pfam" id="PF00042">
    <property type="entry name" value="Globin"/>
    <property type="match status" value="1"/>
</dbReference>
<keyword evidence="6" id="KW-0561">Oxygen transport</keyword>
<evidence type="ECO:0000256" key="2">
    <source>
        <dbReference type="ARBA" id="ARBA00022617"/>
    </source>
</evidence>
<dbReference type="GO" id="GO:0019825">
    <property type="term" value="F:oxygen binding"/>
    <property type="evidence" value="ECO:0007669"/>
    <property type="project" value="InterPro"/>
</dbReference>
<dbReference type="InterPro" id="IPR012292">
    <property type="entry name" value="Globin/Proto"/>
</dbReference>
<evidence type="ECO:0000256" key="6">
    <source>
        <dbReference type="RuleBase" id="RU000356"/>
    </source>
</evidence>
<keyword evidence="6" id="KW-0813">Transport</keyword>
<protein>
    <recommendedName>
        <fullName evidence="1">Globin</fullName>
    </recommendedName>
    <alternativeName>
        <fullName evidence="5">Myoglobin</fullName>
    </alternativeName>
</protein>
<accession>A0A8S4A6X0</accession>
<evidence type="ECO:0000256" key="1">
    <source>
        <dbReference type="ARBA" id="ARBA00013895"/>
    </source>
</evidence>
<dbReference type="Gene3D" id="1.10.490.10">
    <property type="entry name" value="Globins"/>
    <property type="match status" value="1"/>
</dbReference>
<comment type="similarity">
    <text evidence="6">Belongs to the globin family.</text>
</comment>
<dbReference type="SUPFAM" id="SSF46458">
    <property type="entry name" value="Globin-like"/>
    <property type="match status" value="1"/>
</dbReference>
<dbReference type="InterPro" id="IPR000971">
    <property type="entry name" value="Globin"/>
</dbReference>
<dbReference type="OrthoDB" id="6344802at2759"/>
<dbReference type="EMBL" id="CAJHNH020008462">
    <property type="protein sequence ID" value="CAG5135835.1"/>
    <property type="molecule type" value="Genomic_DNA"/>
</dbReference>
<dbReference type="GO" id="GO:0046872">
    <property type="term" value="F:metal ion binding"/>
    <property type="evidence" value="ECO:0007669"/>
    <property type="project" value="UniProtKB-KW"/>
</dbReference>
<feature type="non-terminal residue" evidence="8">
    <location>
        <position position="126"/>
    </location>
</feature>
<dbReference type="GO" id="GO:0020037">
    <property type="term" value="F:heme binding"/>
    <property type="evidence" value="ECO:0007669"/>
    <property type="project" value="InterPro"/>
</dbReference>
<evidence type="ECO:0000256" key="3">
    <source>
        <dbReference type="ARBA" id="ARBA00022723"/>
    </source>
</evidence>
<dbReference type="PROSITE" id="PS01033">
    <property type="entry name" value="GLOBIN"/>
    <property type="match status" value="1"/>
</dbReference>
<dbReference type="PANTHER" id="PTHR46458:SF5">
    <property type="entry name" value="GLOBIN FAMILY PROFILE DOMAIN-CONTAINING PROTEIN"/>
    <property type="match status" value="1"/>
</dbReference>
<evidence type="ECO:0000313" key="8">
    <source>
        <dbReference type="EMBL" id="CAG5135835.1"/>
    </source>
</evidence>
<sequence length="126" mass="14792">LLHSDPAVKKLFTEFQNLRTKEEMRASEQVEKQGLKVMSAIDDIVIHLDEYEYVARLVKRVAVTHAKWIERQPEMFLMIKQPFLKSVEAALGERFTENIRTVYEILIDFIILELIKDLSNSEQQNT</sequence>